<name>A0AAE9ZE51_9PROT</name>
<evidence type="ECO:0000313" key="6">
    <source>
        <dbReference type="Proteomes" id="UP001214043"/>
    </source>
</evidence>
<dbReference type="GO" id="GO:0050660">
    <property type="term" value="F:flavin adenine dinucleotide binding"/>
    <property type="evidence" value="ECO:0007669"/>
    <property type="project" value="InterPro"/>
</dbReference>
<evidence type="ECO:0000313" key="5">
    <source>
        <dbReference type="EMBL" id="WDI32030.1"/>
    </source>
</evidence>
<dbReference type="EC" id="1.4.3.19" evidence="5"/>
<sequence length="375" mass="39033">MKKTFDIAIIGGGVIGMSLARALAARGAELALFDASVSVPPATNAAAGMLAPSFEHGHGGDCVSEALYHFGAHSLSLWPNYAAALEEETGQFIDFRGDGALGLAYTEAHANELGEQASRVAARGGDASIISGDDARAMEPALSKEILCALWAPNDAQVDPKRLLIALRAAVEKKAVQLFPEKVARIDVEDNGPRCTTFSGEAFSARKIVVAGGAVSGLVDAGLVFPVKGDATAIEIEEGFLTRVVRAPGAYLCPKAGGRLVIGASEEYGRDGDAVDAKAIETLQANAAIAAPQLKGSKELERWTGLRPGTPDAAPILGQTDTGVYLALGHYRNGVLHAPASAQEMTALILDGEASEYLESFNPSRFGKDKALQHG</sequence>
<keyword evidence="2" id="KW-0784">Thiamine biosynthesis</keyword>
<dbReference type="InterPro" id="IPR012727">
    <property type="entry name" value="Gly_oxidase_ThiO"/>
</dbReference>
<keyword evidence="3 5" id="KW-0560">Oxidoreductase</keyword>
<dbReference type="KEGG" id="hfl:PUV54_02350"/>
<dbReference type="PANTHER" id="PTHR13847">
    <property type="entry name" value="SARCOSINE DEHYDROGENASE-RELATED"/>
    <property type="match status" value="1"/>
</dbReference>
<accession>A0AAE9ZE51</accession>
<feature type="domain" description="FAD dependent oxidoreductase" evidence="4">
    <location>
        <begin position="6"/>
        <end position="348"/>
    </location>
</feature>
<dbReference type="Gene3D" id="3.30.9.10">
    <property type="entry name" value="D-Amino Acid Oxidase, subunit A, domain 2"/>
    <property type="match status" value="1"/>
</dbReference>
<dbReference type="GO" id="GO:0005737">
    <property type="term" value="C:cytoplasm"/>
    <property type="evidence" value="ECO:0007669"/>
    <property type="project" value="TreeGrafter"/>
</dbReference>
<evidence type="ECO:0000256" key="2">
    <source>
        <dbReference type="ARBA" id="ARBA00022977"/>
    </source>
</evidence>
<dbReference type="Proteomes" id="UP001214043">
    <property type="component" value="Chromosome"/>
</dbReference>
<dbReference type="GO" id="GO:0009228">
    <property type="term" value="P:thiamine biosynthetic process"/>
    <property type="evidence" value="ECO:0007669"/>
    <property type="project" value="UniProtKB-KW"/>
</dbReference>
<keyword evidence="6" id="KW-1185">Reference proteome</keyword>
<dbReference type="Gene3D" id="3.50.50.60">
    <property type="entry name" value="FAD/NAD(P)-binding domain"/>
    <property type="match status" value="1"/>
</dbReference>
<dbReference type="GO" id="GO:0043799">
    <property type="term" value="F:glycine oxidase activity"/>
    <property type="evidence" value="ECO:0007669"/>
    <property type="project" value="UniProtKB-EC"/>
</dbReference>
<proteinExistence type="predicted"/>
<dbReference type="EMBL" id="CP118166">
    <property type="protein sequence ID" value="WDI32030.1"/>
    <property type="molecule type" value="Genomic_DNA"/>
</dbReference>
<organism evidence="5 6">
    <name type="scientific">Hyphococcus flavus</name>
    <dbReference type="NCBI Taxonomy" id="1866326"/>
    <lineage>
        <taxon>Bacteria</taxon>
        <taxon>Pseudomonadati</taxon>
        <taxon>Pseudomonadota</taxon>
        <taxon>Alphaproteobacteria</taxon>
        <taxon>Parvularculales</taxon>
        <taxon>Parvularculaceae</taxon>
        <taxon>Hyphococcus</taxon>
    </lineage>
</organism>
<dbReference type="InterPro" id="IPR036188">
    <property type="entry name" value="FAD/NAD-bd_sf"/>
</dbReference>
<dbReference type="SUPFAM" id="SSF54373">
    <property type="entry name" value="FAD-linked reductases, C-terminal domain"/>
    <property type="match status" value="1"/>
</dbReference>
<dbReference type="NCBIfam" id="TIGR02352">
    <property type="entry name" value="thiamin_ThiO"/>
    <property type="match status" value="1"/>
</dbReference>
<evidence type="ECO:0000256" key="3">
    <source>
        <dbReference type="ARBA" id="ARBA00023002"/>
    </source>
</evidence>
<dbReference type="Pfam" id="PF01266">
    <property type="entry name" value="DAO"/>
    <property type="match status" value="1"/>
</dbReference>
<comment type="pathway">
    <text evidence="1">Cofactor biosynthesis; thiamine diphosphate biosynthesis.</text>
</comment>
<gene>
    <name evidence="5" type="primary">thiO</name>
    <name evidence="5" type="ORF">PUV54_02350</name>
</gene>
<dbReference type="SUPFAM" id="SSF51905">
    <property type="entry name" value="FAD/NAD(P)-binding domain"/>
    <property type="match status" value="1"/>
</dbReference>
<dbReference type="RefSeq" id="WP_274493914.1">
    <property type="nucleotide sequence ID" value="NZ_CP118166.1"/>
</dbReference>
<reference evidence="5" key="1">
    <citation type="submission" date="2023-02" db="EMBL/GenBank/DDBJ databases">
        <title>Genome sequence of Hyphococcus flavus.</title>
        <authorList>
            <person name="Rong J.-C."/>
            <person name="Zhao Q."/>
            <person name="Yi M."/>
            <person name="Wu J.-Y."/>
        </authorList>
    </citation>
    <scope>NUCLEOTIDE SEQUENCE</scope>
    <source>
        <strain evidence="5">MCCC 1K03223</strain>
    </source>
</reference>
<dbReference type="AlphaFoldDB" id="A0AAE9ZE51"/>
<dbReference type="PANTHER" id="PTHR13847:SF289">
    <property type="entry name" value="GLYCINE OXIDASE"/>
    <property type="match status" value="1"/>
</dbReference>
<evidence type="ECO:0000259" key="4">
    <source>
        <dbReference type="Pfam" id="PF01266"/>
    </source>
</evidence>
<evidence type="ECO:0000256" key="1">
    <source>
        <dbReference type="ARBA" id="ARBA00004948"/>
    </source>
</evidence>
<dbReference type="InterPro" id="IPR006076">
    <property type="entry name" value="FAD-dep_OxRdtase"/>
</dbReference>
<protein>
    <submittedName>
        <fullName evidence="5">Glycine oxidase ThiO</fullName>
        <ecNumber evidence="5">1.4.3.19</ecNumber>
    </submittedName>
</protein>